<dbReference type="InterPro" id="IPR000835">
    <property type="entry name" value="HTH_MarR-typ"/>
</dbReference>
<dbReference type="InterPro" id="IPR036388">
    <property type="entry name" value="WH-like_DNA-bd_sf"/>
</dbReference>
<name>A0A9D1WVB8_9FIRM</name>
<evidence type="ECO:0000313" key="5">
    <source>
        <dbReference type="EMBL" id="HIX67582.1"/>
    </source>
</evidence>
<keyword evidence="2" id="KW-0238">DNA-binding</keyword>
<proteinExistence type="predicted"/>
<dbReference type="PANTHER" id="PTHR42756">
    <property type="entry name" value="TRANSCRIPTIONAL REGULATOR, MARR"/>
    <property type="match status" value="1"/>
</dbReference>
<feature type="domain" description="HTH marR-type" evidence="4">
    <location>
        <begin position="1"/>
        <end position="140"/>
    </location>
</feature>
<dbReference type="Gene3D" id="1.10.10.10">
    <property type="entry name" value="Winged helix-like DNA-binding domain superfamily/Winged helix DNA-binding domain"/>
    <property type="match status" value="1"/>
</dbReference>
<dbReference type="SUPFAM" id="SSF46785">
    <property type="entry name" value="Winged helix' DNA-binding domain"/>
    <property type="match status" value="1"/>
</dbReference>
<dbReference type="Pfam" id="PF12802">
    <property type="entry name" value="MarR_2"/>
    <property type="match status" value="1"/>
</dbReference>
<dbReference type="PRINTS" id="PR00598">
    <property type="entry name" value="HTHMARR"/>
</dbReference>
<dbReference type="PROSITE" id="PS50995">
    <property type="entry name" value="HTH_MARR_2"/>
    <property type="match status" value="1"/>
</dbReference>
<evidence type="ECO:0000256" key="1">
    <source>
        <dbReference type="ARBA" id="ARBA00023015"/>
    </source>
</evidence>
<keyword evidence="1" id="KW-0805">Transcription regulation</keyword>
<dbReference type="AlphaFoldDB" id="A0A9D1WVB8"/>
<evidence type="ECO:0000256" key="2">
    <source>
        <dbReference type="ARBA" id="ARBA00023125"/>
    </source>
</evidence>
<dbReference type="Proteomes" id="UP000886721">
    <property type="component" value="Unassembled WGS sequence"/>
</dbReference>
<keyword evidence="3" id="KW-0804">Transcription</keyword>
<dbReference type="PANTHER" id="PTHR42756:SF1">
    <property type="entry name" value="TRANSCRIPTIONAL REPRESSOR OF EMRAB OPERON"/>
    <property type="match status" value="1"/>
</dbReference>
<dbReference type="SMART" id="SM00347">
    <property type="entry name" value="HTH_MARR"/>
    <property type="match status" value="1"/>
</dbReference>
<dbReference type="InterPro" id="IPR036390">
    <property type="entry name" value="WH_DNA-bd_sf"/>
</dbReference>
<dbReference type="EMBL" id="DXEM01000015">
    <property type="protein sequence ID" value="HIX67582.1"/>
    <property type="molecule type" value="Genomic_DNA"/>
</dbReference>
<evidence type="ECO:0000259" key="4">
    <source>
        <dbReference type="PROSITE" id="PS50995"/>
    </source>
</evidence>
<reference evidence="5" key="1">
    <citation type="journal article" date="2021" name="PeerJ">
        <title>Extensive microbial diversity within the chicken gut microbiome revealed by metagenomics and culture.</title>
        <authorList>
            <person name="Gilroy R."/>
            <person name="Ravi A."/>
            <person name="Getino M."/>
            <person name="Pursley I."/>
            <person name="Horton D.L."/>
            <person name="Alikhan N.F."/>
            <person name="Baker D."/>
            <person name="Gharbi K."/>
            <person name="Hall N."/>
            <person name="Watson M."/>
            <person name="Adriaenssens E.M."/>
            <person name="Foster-Nyarko E."/>
            <person name="Jarju S."/>
            <person name="Secka A."/>
            <person name="Antonio M."/>
            <person name="Oren A."/>
            <person name="Chaudhuri R.R."/>
            <person name="La Ragione R."/>
            <person name="Hildebrand F."/>
            <person name="Pallen M.J."/>
        </authorList>
    </citation>
    <scope>NUCLEOTIDE SEQUENCE</scope>
    <source>
        <strain evidence="5">CHK191-13928</strain>
    </source>
</reference>
<evidence type="ECO:0000313" key="6">
    <source>
        <dbReference type="Proteomes" id="UP000886721"/>
    </source>
</evidence>
<evidence type="ECO:0000256" key="3">
    <source>
        <dbReference type="ARBA" id="ARBA00023163"/>
    </source>
</evidence>
<reference evidence="5" key="2">
    <citation type="submission" date="2021-04" db="EMBL/GenBank/DDBJ databases">
        <authorList>
            <person name="Gilroy R."/>
        </authorList>
    </citation>
    <scope>NUCLEOTIDE SEQUENCE</scope>
    <source>
        <strain evidence="5">CHK191-13928</strain>
    </source>
</reference>
<sequence length="149" mass="17260">MEFARTMEQVIKEFAAIRKVYAKAFTESFLQENFSPNEVDILIFLARNPSLNTGKDLSVCLDVSKGLICRSVDSLIKKGLLTAEDDETDRRIQRLALTEKADPVVQEIFQVNQEIFQDILQDIPEEEIRQMEATLKKIIEKFHERLEIK</sequence>
<protein>
    <submittedName>
        <fullName evidence="5">MarR family transcriptional regulator</fullName>
    </submittedName>
</protein>
<accession>A0A9D1WVB8</accession>
<gene>
    <name evidence="5" type="ORF">H9735_05570</name>
</gene>
<dbReference type="GO" id="GO:0003700">
    <property type="term" value="F:DNA-binding transcription factor activity"/>
    <property type="evidence" value="ECO:0007669"/>
    <property type="project" value="InterPro"/>
</dbReference>
<organism evidence="5 6">
    <name type="scientific">Candidatus Anaerostipes excrementavium</name>
    <dbReference type="NCBI Taxonomy" id="2838463"/>
    <lineage>
        <taxon>Bacteria</taxon>
        <taxon>Bacillati</taxon>
        <taxon>Bacillota</taxon>
        <taxon>Clostridia</taxon>
        <taxon>Lachnospirales</taxon>
        <taxon>Lachnospiraceae</taxon>
        <taxon>Anaerostipes</taxon>
    </lineage>
</organism>
<comment type="caution">
    <text evidence="5">The sequence shown here is derived from an EMBL/GenBank/DDBJ whole genome shotgun (WGS) entry which is preliminary data.</text>
</comment>
<dbReference type="GO" id="GO:0003677">
    <property type="term" value="F:DNA binding"/>
    <property type="evidence" value="ECO:0007669"/>
    <property type="project" value="UniProtKB-KW"/>
</dbReference>